<evidence type="ECO:0000256" key="5">
    <source>
        <dbReference type="ARBA" id="ARBA00023136"/>
    </source>
</evidence>
<comment type="similarity">
    <text evidence="2">Belongs to the LemA family.</text>
</comment>
<evidence type="ECO:0000256" key="6">
    <source>
        <dbReference type="SAM" id="Phobius"/>
    </source>
</evidence>
<evidence type="ECO:0000256" key="4">
    <source>
        <dbReference type="ARBA" id="ARBA00022989"/>
    </source>
</evidence>
<keyword evidence="5 6" id="KW-0472">Membrane</keyword>
<dbReference type="Pfam" id="PF04011">
    <property type="entry name" value="LemA"/>
    <property type="match status" value="1"/>
</dbReference>
<dbReference type="SUPFAM" id="SSF140478">
    <property type="entry name" value="LemA-like"/>
    <property type="match status" value="1"/>
</dbReference>
<gene>
    <name evidence="7" type="ORF">UFOPK1618_00378</name>
</gene>
<keyword evidence="3 6" id="KW-0812">Transmembrane</keyword>
<dbReference type="InterPro" id="IPR007156">
    <property type="entry name" value="MamQ_LemA"/>
</dbReference>
<dbReference type="InterPro" id="IPR023353">
    <property type="entry name" value="LemA-like_dom_sf"/>
</dbReference>
<proteinExistence type="inferred from homology"/>
<evidence type="ECO:0000256" key="1">
    <source>
        <dbReference type="ARBA" id="ARBA00004167"/>
    </source>
</evidence>
<evidence type="ECO:0000256" key="3">
    <source>
        <dbReference type="ARBA" id="ARBA00022692"/>
    </source>
</evidence>
<dbReference type="PANTHER" id="PTHR34478">
    <property type="entry name" value="PROTEIN LEMA"/>
    <property type="match status" value="1"/>
</dbReference>
<sequence>MDITLIVIIGAVVLIGIFLWSTYNGLVTLNVRVDEAWSDITVQLKRRADLIPNLIESVKGYAAHEKEVFENVTKARAATVSPAVLEHPAQAAAAEDAFSSALKSLFAVAEAYPQLQANQNFLSLQQELTDTEDKIMAARRFFNGGVRELNTKIKQFPQTLFVRSLGFKEREFFEVADPAAIAEPPTVKF</sequence>
<evidence type="ECO:0000313" key="7">
    <source>
        <dbReference type="EMBL" id="CAB4558632.1"/>
    </source>
</evidence>
<keyword evidence="4 6" id="KW-1133">Transmembrane helix</keyword>
<dbReference type="AlphaFoldDB" id="A0A6J6D4F1"/>
<accession>A0A6J6D4F1</accession>
<protein>
    <submittedName>
        <fullName evidence="7">Unannotated protein</fullName>
    </submittedName>
</protein>
<dbReference type="GO" id="GO:0016020">
    <property type="term" value="C:membrane"/>
    <property type="evidence" value="ECO:0007669"/>
    <property type="project" value="UniProtKB-SubCell"/>
</dbReference>
<name>A0A6J6D4F1_9ZZZZ</name>
<reference evidence="7" key="1">
    <citation type="submission" date="2020-05" db="EMBL/GenBank/DDBJ databases">
        <authorList>
            <person name="Chiriac C."/>
            <person name="Salcher M."/>
            <person name="Ghai R."/>
            <person name="Kavagutti S V."/>
        </authorList>
    </citation>
    <scope>NUCLEOTIDE SEQUENCE</scope>
</reference>
<feature type="transmembrane region" description="Helical" evidence="6">
    <location>
        <begin position="6"/>
        <end position="23"/>
    </location>
</feature>
<dbReference type="PANTHER" id="PTHR34478:SF1">
    <property type="entry name" value="PROTEIN LEMA"/>
    <property type="match status" value="1"/>
</dbReference>
<comment type="subcellular location">
    <subcellularLocation>
        <location evidence="1">Membrane</location>
        <topology evidence="1">Single-pass membrane protein</topology>
    </subcellularLocation>
</comment>
<dbReference type="Gene3D" id="1.20.1440.20">
    <property type="entry name" value="LemA-like domain"/>
    <property type="match status" value="1"/>
</dbReference>
<dbReference type="EMBL" id="CAEZTF010000052">
    <property type="protein sequence ID" value="CAB4558632.1"/>
    <property type="molecule type" value="Genomic_DNA"/>
</dbReference>
<organism evidence="7">
    <name type="scientific">freshwater metagenome</name>
    <dbReference type="NCBI Taxonomy" id="449393"/>
    <lineage>
        <taxon>unclassified sequences</taxon>
        <taxon>metagenomes</taxon>
        <taxon>ecological metagenomes</taxon>
    </lineage>
</organism>
<evidence type="ECO:0000256" key="2">
    <source>
        <dbReference type="ARBA" id="ARBA00008854"/>
    </source>
</evidence>